<dbReference type="AlphaFoldDB" id="J3N334"/>
<proteinExistence type="predicted"/>
<name>J3N334_ORYBR</name>
<feature type="compositionally biased region" description="Polar residues" evidence="1">
    <location>
        <begin position="1"/>
        <end position="10"/>
    </location>
</feature>
<evidence type="ECO:0000256" key="1">
    <source>
        <dbReference type="SAM" id="MobiDB-lite"/>
    </source>
</evidence>
<accession>J3N334</accession>
<keyword evidence="3" id="KW-1185">Reference proteome</keyword>
<evidence type="ECO:0000313" key="2">
    <source>
        <dbReference type="EnsemblPlants" id="OB10G19320.1"/>
    </source>
</evidence>
<evidence type="ECO:0000313" key="3">
    <source>
        <dbReference type="Proteomes" id="UP000006038"/>
    </source>
</evidence>
<feature type="compositionally biased region" description="Polar residues" evidence="1">
    <location>
        <begin position="33"/>
        <end position="43"/>
    </location>
</feature>
<dbReference type="EnsemblPlants" id="OB10G19320.1">
    <property type="protein sequence ID" value="OB10G19320.1"/>
    <property type="gene ID" value="OB10G19320"/>
</dbReference>
<protein>
    <submittedName>
        <fullName evidence="2">Uncharacterized protein</fullName>
    </submittedName>
</protein>
<dbReference type="HOGENOM" id="CLU_2284648_0_0_1"/>
<sequence length="102" mass="10438">MASGRSSPSSPLVEKAVASGSGPTQPPAATPPCRSTTAPSSHSTIDEPKVSWTKPASVIVAGLLVPTVMVALKGVPEPLRSSRVVNAVFMLANVRTRPTLPP</sequence>
<dbReference type="Proteomes" id="UP000006038">
    <property type="component" value="Chromosome 10"/>
</dbReference>
<organism evidence="2">
    <name type="scientific">Oryza brachyantha</name>
    <name type="common">malo sina</name>
    <dbReference type="NCBI Taxonomy" id="4533"/>
    <lineage>
        <taxon>Eukaryota</taxon>
        <taxon>Viridiplantae</taxon>
        <taxon>Streptophyta</taxon>
        <taxon>Embryophyta</taxon>
        <taxon>Tracheophyta</taxon>
        <taxon>Spermatophyta</taxon>
        <taxon>Magnoliopsida</taxon>
        <taxon>Liliopsida</taxon>
        <taxon>Poales</taxon>
        <taxon>Poaceae</taxon>
        <taxon>BOP clade</taxon>
        <taxon>Oryzoideae</taxon>
        <taxon>Oryzeae</taxon>
        <taxon>Oryzinae</taxon>
        <taxon>Oryza</taxon>
    </lineage>
</organism>
<reference evidence="2" key="2">
    <citation type="submission" date="2013-04" db="UniProtKB">
        <authorList>
            <consortium name="EnsemblPlants"/>
        </authorList>
    </citation>
    <scope>IDENTIFICATION</scope>
</reference>
<reference evidence="2" key="1">
    <citation type="journal article" date="2013" name="Nat. Commun.">
        <title>Whole-genome sequencing of Oryza brachyantha reveals mechanisms underlying Oryza genome evolution.</title>
        <authorList>
            <person name="Chen J."/>
            <person name="Huang Q."/>
            <person name="Gao D."/>
            <person name="Wang J."/>
            <person name="Lang Y."/>
            <person name="Liu T."/>
            <person name="Li B."/>
            <person name="Bai Z."/>
            <person name="Luis Goicoechea J."/>
            <person name="Liang C."/>
            <person name="Chen C."/>
            <person name="Zhang W."/>
            <person name="Sun S."/>
            <person name="Liao Y."/>
            <person name="Zhang X."/>
            <person name="Yang L."/>
            <person name="Song C."/>
            <person name="Wang M."/>
            <person name="Shi J."/>
            <person name="Liu G."/>
            <person name="Liu J."/>
            <person name="Zhou H."/>
            <person name="Zhou W."/>
            <person name="Yu Q."/>
            <person name="An N."/>
            <person name="Chen Y."/>
            <person name="Cai Q."/>
            <person name="Wang B."/>
            <person name="Liu B."/>
            <person name="Min J."/>
            <person name="Huang Y."/>
            <person name="Wu H."/>
            <person name="Li Z."/>
            <person name="Zhang Y."/>
            <person name="Yin Y."/>
            <person name="Song W."/>
            <person name="Jiang J."/>
            <person name="Jackson S.A."/>
            <person name="Wing R.A."/>
            <person name="Wang J."/>
            <person name="Chen M."/>
        </authorList>
    </citation>
    <scope>NUCLEOTIDE SEQUENCE [LARGE SCALE GENOMIC DNA]</scope>
    <source>
        <strain evidence="2">cv. IRGC 101232</strain>
    </source>
</reference>
<dbReference type="Gramene" id="OB10G19320.1">
    <property type="protein sequence ID" value="OB10G19320.1"/>
    <property type="gene ID" value="OB10G19320"/>
</dbReference>
<feature type="region of interest" description="Disordered" evidence="1">
    <location>
        <begin position="1"/>
        <end position="49"/>
    </location>
</feature>